<evidence type="ECO:0000256" key="1">
    <source>
        <dbReference type="SAM" id="MobiDB-lite"/>
    </source>
</evidence>
<evidence type="ECO:0000313" key="3">
    <source>
        <dbReference type="Proteomes" id="UP000670475"/>
    </source>
</evidence>
<dbReference type="EMBL" id="JAGIQL010000046">
    <property type="protein sequence ID" value="MBP0458598.1"/>
    <property type="molecule type" value="Genomic_DNA"/>
</dbReference>
<comment type="caution">
    <text evidence="2">The sequence shown here is derived from an EMBL/GenBank/DDBJ whole genome shotgun (WGS) entry which is preliminary data.</text>
</comment>
<proteinExistence type="predicted"/>
<dbReference type="RefSeq" id="WP_209340347.1">
    <property type="nucleotide sequence ID" value="NZ_JAGIQL010000046.1"/>
</dbReference>
<gene>
    <name evidence="2" type="ORF">JFN87_13955</name>
</gene>
<sequence>MMSIGATAVNDLMSDLADMKKFKKDVDSMLTTLHSSQAAPGRVGEDRLPRTHLGGHGFLEAQFLYASYNNVHDELESLSKALGLQIESLGIAIETAGKSYKDLDDDVKTRMHKLNSEIEAQYHPSRDPYAHTDKKELNPQSGGYAQGGDGA</sequence>
<protein>
    <submittedName>
        <fullName evidence="2">Uncharacterized protein</fullName>
    </submittedName>
</protein>
<dbReference type="Proteomes" id="UP000670475">
    <property type="component" value="Unassembled WGS sequence"/>
</dbReference>
<dbReference type="AlphaFoldDB" id="A0A940MHB2"/>
<reference evidence="2" key="1">
    <citation type="submission" date="2021-03" db="EMBL/GenBank/DDBJ databases">
        <title>Whole genome sequence of Streptomyces bomunensis MMS17-BM035.</title>
        <authorList>
            <person name="Lee J.H."/>
        </authorList>
    </citation>
    <scope>NUCLEOTIDE SEQUENCE</scope>
    <source>
        <strain evidence="2">MMS17-BM035</strain>
    </source>
</reference>
<evidence type="ECO:0000313" key="2">
    <source>
        <dbReference type="EMBL" id="MBP0458598.1"/>
    </source>
</evidence>
<keyword evidence="3" id="KW-1185">Reference proteome</keyword>
<accession>A0A940MHB2</accession>
<feature type="compositionally biased region" description="Basic and acidic residues" evidence="1">
    <location>
        <begin position="124"/>
        <end position="137"/>
    </location>
</feature>
<organism evidence="2 3">
    <name type="scientific">Streptomyces montanisoli</name>
    <dbReference type="NCBI Taxonomy" id="2798581"/>
    <lineage>
        <taxon>Bacteria</taxon>
        <taxon>Bacillati</taxon>
        <taxon>Actinomycetota</taxon>
        <taxon>Actinomycetes</taxon>
        <taxon>Kitasatosporales</taxon>
        <taxon>Streptomycetaceae</taxon>
        <taxon>Streptomyces</taxon>
    </lineage>
</organism>
<feature type="region of interest" description="Disordered" evidence="1">
    <location>
        <begin position="116"/>
        <end position="151"/>
    </location>
</feature>
<name>A0A940MHB2_9ACTN</name>